<reference evidence="1 2" key="1">
    <citation type="submission" date="2019-06" db="EMBL/GenBank/DDBJ databases">
        <title>Amycolatopsis alkalitolerans sp. nov., isolated from Gastrodia elata Blume.</title>
        <authorList>
            <person name="Narsing Rao M.P."/>
            <person name="Li W.J."/>
        </authorList>
    </citation>
    <scope>NUCLEOTIDE SEQUENCE [LARGE SCALE GENOMIC DNA]</scope>
    <source>
        <strain evidence="1 2">SYSUP0005</strain>
    </source>
</reference>
<gene>
    <name evidence="1" type="ORF">FG385_22155</name>
</gene>
<comment type="caution">
    <text evidence="1">The sequence shown here is derived from an EMBL/GenBank/DDBJ whole genome shotgun (WGS) entry which is preliminary data.</text>
</comment>
<evidence type="ECO:0000313" key="1">
    <source>
        <dbReference type="EMBL" id="TNC23439.1"/>
    </source>
</evidence>
<proteinExistence type="predicted"/>
<dbReference type="OrthoDB" id="3403955at2"/>
<sequence>MSQPIQTLHEFVFNLISNADFGSAFLSDPASALSAAGLGDITGADVQEVTPLVTDSMPAPVADAVESGLASLPTDAFGTDDLHCALTHLETVASVAQSLPDTALSTAGTLSSVTDAMGVSGTFQGSADGLATGMLASTPAGDVTGALAATTGSLGAGMESPLGTYGITTDSLPLSVPSFGSVSDLGGTLDSAALTGGTPVTETATSYVTSGTEMATSGIANGSAMLGDHISTAGTGLGGAVTAGGADLANHVTSAVSMAGDLTSNLPTVSAPVHLPADLPVHVVAQPPALPAADAAVPQVTHTVESTVSHASVLPDSLSHGSLAGMAHSAVPGVDSLHTDLLHGELPLGH</sequence>
<dbReference type="AlphaFoldDB" id="A0A5C4LZC8"/>
<dbReference type="InterPro" id="IPR049709">
    <property type="entry name" value="IniB-like_N"/>
</dbReference>
<keyword evidence="2" id="KW-1185">Reference proteome</keyword>
<dbReference type="RefSeq" id="WP_139098683.1">
    <property type="nucleotide sequence ID" value="NZ_VDFW01000020.1"/>
</dbReference>
<dbReference type="EMBL" id="VDFW01000020">
    <property type="protein sequence ID" value="TNC23439.1"/>
    <property type="molecule type" value="Genomic_DNA"/>
</dbReference>
<dbReference type="Proteomes" id="UP000305546">
    <property type="component" value="Unassembled WGS sequence"/>
</dbReference>
<organism evidence="1 2">
    <name type="scientific">Amycolatopsis alkalitolerans</name>
    <dbReference type="NCBI Taxonomy" id="2547244"/>
    <lineage>
        <taxon>Bacteria</taxon>
        <taxon>Bacillati</taxon>
        <taxon>Actinomycetota</taxon>
        <taxon>Actinomycetes</taxon>
        <taxon>Pseudonocardiales</taxon>
        <taxon>Pseudonocardiaceae</taxon>
        <taxon>Amycolatopsis</taxon>
    </lineage>
</organism>
<evidence type="ECO:0000313" key="2">
    <source>
        <dbReference type="Proteomes" id="UP000305546"/>
    </source>
</evidence>
<accession>A0A5C4LZC8</accession>
<name>A0A5C4LZC8_9PSEU</name>
<protein>
    <submittedName>
        <fullName evidence="1">Uncharacterized protein</fullName>
    </submittedName>
</protein>
<dbReference type="NCBIfam" id="NF038175">
    <property type="entry name" value="IniB_NTERM"/>
    <property type="match status" value="1"/>
</dbReference>